<keyword evidence="2" id="KW-0808">Transferase</keyword>
<gene>
    <name evidence="2" type="ORF">SAMN05216429_101176</name>
</gene>
<dbReference type="InterPro" id="IPR029044">
    <property type="entry name" value="Nucleotide-diphossugar_trans"/>
</dbReference>
<dbReference type="GO" id="GO:0016740">
    <property type="term" value="F:transferase activity"/>
    <property type="evidence" value="ECO:0007669"/>
    <property type="project" value="UniProtKB-KW"/>
</dbReference>
<protein>
    <submittedName>
        <fullName evidence="2">Glycosyl transferase family 2</fullName>
    </submittedName>
</protein>
<evidence type="ECO:0000313" key="3">
    <source>
        <dbReference type="Proteomes" id="UP000199445"/>
    </source>
</evidence>
<dbReference type="EMBL" id="FOSC01000001">
    <property type="protein sequence ID" value="SFJ20192.1"/>
    <property type="molecule type" value="Genomic_DNA"/>
</dbReference>
<sequence>MQSEVAPIVVFVYNRPWHTRQTLESLKKNALASDSDLIIYADGAKNSKATGQVQEVRDYISTLTGFKSITVVEREQNWGLAANIIDGVTDVVGRYGMVIVMEDDMVTSPVFLRFMNDALDFYKDEKRVWHISGWNYPIDTAGLADAFLWRVMNCWGWATWSDRWAHFEKDADKLFSEFSSQDRYRFNLDDNHNFWSQVELNKSGSINTWAIYWYASIFKVGGLCLGPTQSLVQNIGFDGSGEHCGSNSTLRVEVSEKAVHELPSDICEDPEVVSRIKDFLWKSRPGFARRLAGKLKRSLKR</sequence>
<dbReference type="AlphaFoldDB" id="A0A1I3PFB2"/>
<feature type="domain" description="Glycosyltransferase 2-like" evidence="1">
    <location>
        <begin position="8"/>
        <end position="113"/>
    </location>
</feature>
<proteinExistence type="predicted"/>
<dbReference type="InterPro" id="IPR001173">
    <property type="entry name" value="Glyco_trans_2-like"/>
</dbReference>
<dbReference type="Pfam" id="PF00535">
    <property type="entry name" value="Glycos_transf_2"/>
    <property type="match status" value="1"/>
</dbReference>
<dbReference type="RefSeq" id="WP_091700440.1">
    <property type="nucleotide sequence ID" value="NZ_BMYN01000016.1"/>
</dbReference>
<organism evidence="2 3">
    <name type="scientific">Marinobacter persicus</name>
    <dbReference type="NCBI Taxonomy" id="930118"/>
    <lineage>
        <taxon>Bacteria</taxon>
        <taxon>Pseudomonadati</taxon>
        <taxon>Pseudomonadota</taxon>
        <taxon>Gammaproteobacteria</taxon>
        <taxon>Pseudomonadales</taxon>
        <taxon>Marinobacteraceae</taxon>
        <taxon>Marinobacter</taxon>
    </lineage>
</organism>
<dbReference type="OrthoDB" id="5180856at2"/>
<keyword evidence="3" id="KW-1185">Reference proteome</keyword>
<dbReference type="SUPFAM" id="SSF53448">
    <property type="entry name" value="Nucleotide-diphospho-sugar transferases"/>
    <property type="match status" value="1"/>
</dbReference>
<reference evidence="2 3" key="1">
    <citation type="submission" date="2016-10" db="EMBL/GenBank/DDBJ databases">
        <authorList>
            <person name="de Groot N.N."/>
        </authorList>
    </citation>
    <scope>NUCLEOTIDE SEQUENCE [LARGE SCALE GENOMIC DNA]</scope>
    <source>
        <strain evidence="2 3">IBRC-M 10445</strain>
    </source>
</reference>
<evidence type="ECO:0000313" key="2">
    <source>
        <dbReference type="EMBL" id="SFJ20192.1"/>
    </source>
</evidence>
<accession>A0A1I3PFB2</accession>
<name>A0A1I3PFB2_9GAMM</name>
<evidence type="ECO:0000259" key="1">
    <source>
        <dbReference type="Pfam" id="PF00535"/>
    </source>
</evidence>
<dbReference type="Gene3D" id="3.90.550.10">
    <property type="entry name" value="Spore Coat Polysaccharide Biosynthesis Protein SpsA, Chain A"/>
    <property type="match status" value="1"/>
</dbReference>
<dbReference type="Proteomes" id="UP000199445">
    <property type="component" value="Unassembled WGS sequence"/>
</dbReference>